<dbReference type="SUPFAM" id="SSF48208">
    <property type="entry name" value="Six-hairpin glycosidases"/>
    <property type="match status" value="1"/>
</dbReference>
<evidence type="ECO:0000313" key="3">
    <source>
        <dbReference type="Proteomes" id="UP000707535"/>
    </source>
</evidence>
<name>A0A921FD23_9LACO</name>
<reference evidence="2" key="2">
    <citation type="submission" date="2021-09" db="EMBL/GenBank/DDBJ databases">
        <authorList>
            <person name="Gilroy R."/>
        </authorList>
    </citation>
    <scope>NUCLEOTIDE SEQUENCE</scope>
    <source>
        <strain evidence="2">CHK174-6876</strain>
    </source>
</reference>
<sequence>MKKYLKPMLVFSLFALPFLLPSLTAHASGTQGFPNIRSTYAEKSYNSFLRSYWDPKKGYFYMQSDHNIDPTHQVGPENGRYSDYWWEAQSFDLVLDHYQRTRSPRDQKIIEQAYYGFLKAYPDYLQNDYNDDIGWWANYLARAYQLTGEKKFLATSQKMFNFILGYEDSTFGGGIWWKNTETGPNADNEKNVATNGTAAMTATRLYRITGQRHYLNTATRLFSFLKDNYYHNGRIVDRIRNDQPIFQDWTYDYGQFANAAFQLYRLTGKREYYLLADKTYDYSIKNVAQDGILPAEGNYDAGGFKGIYVRGLAEFAQKTHSFKYSRFLQNNAYHVVMNQNSQGLSGNDWTTKTPETAIQSHSAASGVILLQYSYPLAH</sequence>
<gene>
    <name evidence="2" type="ORF">K8V00_11535</name>
</gene>
<dbReference type="Gene3D" id="1.50.10.20">
    <property type="match status" value="1"/>
</dbReference>
<dbReference type="Proteomes" id="UP000707535">
    <property type="component" value="Unassembled WGS sequence"/>
</dbReference>
<dbReference type="PANTHER" id="PTHR47791:SF3">
    <property type="entry name" value="MEIOTICALLY UP-REGULATED GENE 191 PROTEIN"/>
    <property type="match status" value="1"/>
</dbReference>
<feature type="signal peptide" evidence="1">
    <location>
        <begin position="1"/>
        <end position="27"/>
    </location>
</feature>
<dbReference type="InterPro" id="IPR053169">
    <property type="entry name" value="MUG_Protein"/>
</dbReference>
<feature type="chain" id="PRO_5036979055" evidence="1">
    <location>
        <begin position="28"/>
        <end position="378"/>
    </location>
</feature>
<dbReference type="GO" id="GO:0005975">
    <property type="term" value="P:carbohydrate metabolic process"/>
    <property type="evidence" value="ECO:0007669"/>
    <property type="project" value="InterPro"/>
</dbReference>
<keyword evidence="2" id="KW-0378">Hydrolase</keyword>
<protein>
    <submittedName>
        <fullName evidence="2">Glycoside hydrolase family 76 protein</fullName>
    </submittedName>
</protein>
<accession>A0A921FD23</accession>
<evidence type="ECO:0000313" key="2">
    <source>
        <dbReference type="EMBL" id="HJE98238.1"/>
    </source>
</evidence>
<dbReference type="GO" id="GO:0016787">
    <property type="term" value="F:hydrolase activity"/>
    <property type="evidence" value="ECO:0007669"/>
    <property type="project" value="UniProtKB-KW"/>
</dbReference>
<reference evidence="2" key="1">
    <citation type="journal article" date="2021" name="PeerJ">
        <title>Extensive microbial diversity within the chicken gut microbiome revealed by metagenomics and culture.</title>
        <authorList>
            <person name="Gilroy R."/>
            <person name="Ravi A."/>
            <person name="Getino M."/>
            <person name="Pursley I."/>
            <person name="Horton D.L."/>
            <person name="Alikhan N.F."/>
            <person name="Baker D."/>
            <person name="Gharbi K."/>
            <person name="Hall N."/>
            <person name="Watson M."/>
            <person name="Adriaenssens E.M."/>
            <person name="Foster-Nyarko E."/>
            <person name="Jarju S."/>
            <person name="Secka A."/>
            <person name="Antonio M."/>
            <person name="Oren A."/>
            <person name="Chaudhuri R.R."/>
            <person name="La Ragione R."/>
            <person name="Hildebrand F."/>
            <person name="Pallen M.J."/>
        </authorList>
    </citation>
    <scope>NUCLEOTIDE SEQUENCE</scope>
    <source>
        <strain evidence="2">CHK174-6876</strain>
    </source>
</reference>
<dbReference type="AlphaFoldDB" id="A0A921FD23"/>
<evidence type="ECO:0000256" key="1">
    <source>
        <dbReference type="SAM" id="SignalP"/>
    </source>
</evidence>
<dbReference type="InterPro" id="IPR008928">
    <property type="entry name" value="6-hairpin_glycosidase_sf"/>
</dbReference>
<dbReference type="PANTHER" id="PTHR47791">
    <property type="entry name" value="MEIOTICALLY UP-REGULATED GENE 191 PROTEIN"/>
    <property type="match status" value="1"/>
</dbReference>
<organism evidence="2 3">
    <name type="scientific">Ligilactobacillus acidipiscis</name>
    <dbReference type="NCBI Taxonomy" id="89059"/>
    <lineage>
        <taxon>Bacteria</taxon>
        <taxon>Bacillati</taxon>
        <taxon>Bacillota</taxon>
        <taxon>Bacilli</taxon>
        <taxon>Lactobacillales</taxon>
        <taxon>Lactobacillaceae</taxon>
        <taxon>Ligilactobacillus</taxon>
    </lineage>
</organism>
<keyword evidence="1" id="KW-0732">Signal</keyword>
<dbReference type="InterPro" id="IPR005198">
    <property type="entry name" value="Glyco_hydro_76"/>
</dbReference>
<dbReference type="Pfam" id="PF03663">
    <property type="entry name" value="Glyco_hydro_76"/>
    <property type="match status" value="1"/>
</dbReference>
<proteinExistence type="predicted"/>
<dbReference type="EMBL" id="DYXG01000115">
    <property type="protein sequence ID" value="HJE98238.1"/>
    <property type="molecule type" value="Genomic_DNA"/>
</dbReference>
<comment type="caution">
    <text evidence="2">The sequence shown here is derived from an EMBL/GenBank/DDBJ whole genome shotgun (WGS) entry which is preliminary data.</text>
</comment>